<evidence type="ECO:0000256" key="3">
    <source>
        <dbReference type="ARBA" id="ARBA00022692"/>
    </source>
</evidence>
<dbReference type="EMBL" id="JAUPEV010000004">
    <property type="protein sequence ID" value="MDO7252961.1"/>
    <property type="molecule type" value="Genomic_DNA"/>
</dbReference>
<feature type="transmembrane region" description="Helical" evidence="6">
    <location>
        <begin position="43"/>
        <end position="64"/>
    </location>
</feature>
<comment type="subcellular location">
    <subcellularLocation>
        <location evidence="1">Cell membrane</location>
        <topology evidence="1">Multi-pass membrane protein</topology>
    </subcellularLocation>
</comment>
<keyword evidence="2" id="KW-1003">Cell membrane</keyword>
<sequence>MSSKYRWRKIKNQKNISQTPSLDKKSPIIQTLKETYAFARIKAFITDMFMIYTPILYIITYFVLGSAEKFRHDQKSIFACVLLYGIISALFISLSSQTPGFRYMQLAIIRDNGRKVGFFRALIRFFIWIFGIAIFVGILTPFFRKDKKCLHDILCSTTIVKKPSIIKK</sequence>
<evidence type="ECO:0000256" key="1">
    <source>
        <dbReference type="ARBA" id="ARBA00004651"/>
    </source>
</evidence>
<evidence type="ECO:0000313" key="8">
    <source>
        <dbReference type="EMBL" id="MDO7252961.1"/>
    </source>
</evidence>
<proteinExistence type="predicted"/>
<organism evidence="9 10">
    <name type="scientific">Helicobacter cappadocius</name>
    <dbReference type="NCBI Taxonomy" id="3063998"/>
    <lineage>
        <taxon>Bacteria</taxon>
        <taxon>Pseudomonadati</taxon>
        <taxon>Campylobacterota</taxon>
        <taxon>Epsilonproteobacteria</taxon>
        <taxon>Campylobacterales</taxon>
        <taxon>Helicobacteraceae</taxon>
        <taxon>Helicobacter</taxon>
    </lineage>
</organism>
<name>A0AA90PL16_9HELI</name>
<dbReference type="Proteomes" id="UP001177258">
    <property type="component" value="Unassembled WGS sequence"/>
</dbReference>
<dbReference type="EMBL" id="JAUYZK010000005">
    <property type="protein sequence ID" value="MDP2539049.1"/>
    <property type="molecule type" value="Genomic_DNA"/>
</dbReference>
<evidence type="ECO:0000313" key="11">
    <source>
        <dbReference type="Proteomes" id="UP001240777"/>
    </source>
</evidence>
<dbReference type="Proteomes" id="UP001240777">
    <property type="component" value="Unassembled WGS sequence"/>
</dbReference>
<keyword evidence="3 6" id="KW-0812">Transmembrane</keyword>
<dbReference type="Pfam" id="PF06271">
    <property type="entry name" value="RDD"/>
    <property type="match status" value="1"/>
</dbReference>
<comment type="caution">
    <text evidence="9">The sequence shown here is derived from an EMBL/GenBank/DDBJ whole genome shotgun (WGS) entry which is preliminary data.</text>
</comment>
<keyword evidence="4 6" id="KW-1133">Transmembrane helix</keyword>
<dbReference type="InterPro" id="IPR010432">
    <property type="entry name" value="RDD"/>
</dbReference>
<reference evidence="8 10" key="3">
    <citation type="journal article" date="2024" name="Syst. Appl. Microbiol.">
        <title>Helicobacter cappadocius sp. nov., from lizards: The first psychrotrophic Helicobacter species.</title>
        <authorList>
            <person name="Aydin F."/>
            <person name="Tarhane S."/>
            <person name="Karakaya E."/>
            <person name="Abay S."/>
            <person name="Kayman T."/>
            <person name="Guran O."/>
            <person name="Bozkurt E."/>
            <person name="Uzum N."/>
            <person name="Avci A."/>
            <person name="Olgun K."/>
            <person name="Jablonski D."/>
            <person name="Guran C."/>
            <person name="Burcin Saticioglu I."/>
        </authorList>
    </citation>
    <scope>NUCLEOTIDE SEQUENCE [LARGE SCALE GENOMIC DNA]</scope>
    <source>
        <strain evidence="8">Faydin-H75</strain>
        <strain evidence="10">faydin-H76</strain>
    </source>
</reference>
<keyword evidence="11" id="KW-1185">Reference proteome</keyword>
<evidence type="ECO:0000259" key="7">
    <source>
        <dbReference type="Pfam" id="PF06271"/>
    </source>
</evidence>
<evidence type="ECO:0000313" key="9">
    <source>
        <dbReference type="EMBL" id="MDP2539049.1"/>
    </source>
</evidence>
<evidence type="ECO:0000313" key="10">
    <source>
        <dbReference type="Proteomes" id="UP001177258"/>
    </source>
</evidence>
<dbReference type="PANTHER" id="PTHR36115">
    <property type="entry name" value="PROLINE-RICH ANTIGEN HOMOLOG-RELATED"/>
    <property type="match status" value="1"/>
</dbReference>
<evidence type="ECO:0000256" key="5">
    <source>
        <dbReference type="ARBA" id="ARBA00023136"/>
    </source>
</evidence>
<evidence type="ECO:0000256" key="2">
    <source>
        <dbReference type="ARBA" id="ARBA00022475"/>
    </source>
</evidence>
<feature type="domain" description="RDD" evidence="7">
    <location>
        <begin position="38"/>
        <end position="155"/>
    </location>
</feature>
<dbReference type="AlphaFoldDB" id="A0AA90PL16"/>
<dbReference type="RefSeq" id="WP_305516806.1">
    <property type="nucleotide sequence ID" value="NZ_JAUPEV010000004.1"/>
</dbReference>
<feature type="transmembrane region" description="Helical" evidence="6">
    <location>
        <begin position="117"/>
        <end position="143"/>
    </location>
</feature>
<feature type="transmembrane region" description="Helical" evidence="6">
    <location>
        <begin position="76"/>
        <end position="96"/>
    </location>
</feature>
<dbReference type="PANTHER" id="PTHR36115:SF4">
    <property type="entry name" value="MEMBRANE PROTEIN"/>
    <property type="match status" value="1"/>
</dbReference>
<keyword evidence="5 6" id="KW-0472">Membrane</keyword>
<evidence type="ECO:0000256" key="4">
    <source>
        <dbReference type="ARBA" id="ARBA00022989"/>
    </source>
</evidence>
<gene>
    <name evidence="8" type="ORF">Q5I04_03410</name>
    <name evidence="9" type="ORF">Q5I06_04590</name>
</gene>
<reference evidence="8" key="2">
    <citation type="submission" date="2023-07" db="EMBL/GenBank/DDBJ databases">
        <authorList>
            <person name="Aydin F."/>
            <person name="Tarhane S."/>
            <person name="Saticioglu I.B."/>
            <person name="Karakaya E."/>
            <person name="Abay S."/>
            <person name="Guran O."/>
            <person name="Bozkurt E."/>
            <person name="Uzum N."/>
            <person name="Olgun K."/>
            <person name="Jablonski D."/>
        </authorList>
    </citation>
    <scope>NUCLEOTIDE SEQUENCE</scope>
    <source>
        <strain evidence="8">Faydin-H75</strain>
    </source>
</reference>
<dbReference type="GO" id="GO:0005886">
    <property type="term" value="C:plasma membrane"/>
    <property type="evidence" value="ECO:0007669"/>
    <property type="project" value="UniProtKB-SubCell"/>
</dbReference>
<accession>A0AA90PL16</accession>
<evidence type="ECO:0000256" key="6">
    <source>
        <dbReference type="SAM" id="Phobius"/>
    </source>
</evidence>
<reference evidence="9 11" key="1">
    <citation type="submission" date="2023-07" db="EMBL/GenBank/DDBJ databases">
        <title>Unpublished Manusciprt.</title>
        <authorList>
            <person name="Aydin F."/>
            <person name="Tarhane S."/>
            <person name="Saticioglu I.B."/>
            <person name="Karakaya E."/>
            <person name="Abay S."/>
            <person name="Guran O."/>
            <person name="Bozkurt E."/>
            <person name="Uzum N."/>
            <person name="Olgun K."/>
            <person name="Jablonski D."/>
        </authorList>
    </citation>
    <scope>NUCLEOTIDE SEQUENCE</scope>
    <source>
        <strain evidence="11">faydin-H75</strain>
        <strain evidence="9">Faydin-H76</strain>
    </source>
</reference>
<protein>
    <submittedName>
        <fullName evidence="9">RDD family protein</fullName>
    </submittedName>
</protein>
<dbReference type="InterPro" id="IPR051791">
    <property type="entry name" value="Pra-immunoreactive"/>
</dbReference>